<feature type="signal peptide" evidence="1">
    <location>
        <begin position="1"/>
        <end position="18"/>
    </location>
</feature>
<evidence type="ECO:0000259" key="2">
    <source>
        <dbReference type="SMART" id="SM00460"/>
    </source>
</evidence>
<feature type="chain" id="PRO_5032623307" description="Transglutaminase-like domain-containing protein" evidence="1">
    <location>
        <begin position="19"/>
        <end position="337"/>
    </location>
</feature>
<name>A0A842IU37_9FLAO</name>
<dbReference type="Proteomes" id="UP000533900">
    <property type="component" value="Unassembled WGS sequence"/>
</dbReference>
<protein>
    <recommendedName>
        <fullName evidence="2">Transglutaminase-like domain-containing protein</fullName>
    </recommendedName>
</protein>
<dbReference type="Gene3D" id="3.10.620.30">
    <property type="match status" value="1"/>
</dbReference>
<organism evidence="3 4">
    <name type="scientific">Winogradskyella flava</name>
    <dbReference type="NCBI Taxonomy" id="1884876"/>
    <lineage>
        <taxon>Bacteria</taxon>
        <taxon>Pseudomonadati</taxon>
        <taxon>Bacteroidota</taxon>
        <taxon>Flavobacteriia</taxon>
        <taxon>Flavobacteriales</taxon>
        <taxon>Flavobacteriaceae</taxon>
        <taxon>Winogradskyella</taxon>
    </lineage>
</organism>
<evidence type="ECO:0000256" key="1">
    <source>
        <dbReference type="SAM" id="SignalP"/>
    </source>
</evidence>
<dbReference type="GO" id="GO:0005737">
    <property type="term" value="C:cytoplasm"/>
    <property type="evidence" value="ECO:0007669"/>
    <property type="project" value="TreeGrafter"/>
</dbReference>
<dbReference type="InterPro" id="IPR038765">
    <property type="entry name" value="Papain-like_cys_pep_sf"/>
</dbReference>
<dbReference type="SMART" id="SM00460">
    <property type="entry name" value="TGc"/>
    <property type="match status" value="1"/>
</dbReference>
<dbReference type="AlphaFoldDB" id="A0A842IU37"/>
<keyword evidence="1" id="KW-0732">Signal</keyword>
<accession>A0A842IU37</accession>
<gene>
    <name evidence="3" type="ORF">H7F21_04575</name>
</gene>
<dbReference type="EMBL" id="JACLCP010000001">
    <property type="protein sequence ID" value="MBC2844358.1"/>
    <property type="molecule type" value="Genomic_DNA"/>
</dbReference>
<keyword evidence="4" id="KW-1185">Reference proteome</keyword>
<feature type="domain" description="Transglutaminase-like" evidence="2">
    <location>
        <begin position="114"/>
        <end position="180"/>
    </location>
</feature>
<reference evidence="3" key="1">
    <citation type="submission" date="2020-08" db="EMBL/GenBank/DDBJ databases">
        <title>Winogradskyella ouciana sp. nov., isolated from the hadal seawater of the Mariana Trench.</title>
        <authorList>
            <person name="He X."/>
        </authorList>
    </citation>
    <scope>NUCLEOTIDE SEQUENCE [LARGE SCALE GENOMIC DNA]</scope>
    <source>
        <strain evidence="3">KCTC 52348</strain>
    </source>
</reference>
<dbReference type="InterPro" id="IPR002931">
    <property type="entry name" value="Transglutaminase-like"/>
</dbReference>
<evidence type="ECO:0000313" key="4">
    <source>
        <dbReference type="Proteomes" id="UP000533900"/>
    </source>
</evidence>
<dbReference type="PANTHER" id="PTHR46333">
    <property type="entry name" value="CYTOKINESIS PROTEIN 3"/>
    <property type="match status" value="1"/>
</dbReference>
<evidence type="ECO:0000313" key="3">
    <source>
        <dbReference type="EMBL" id="MBC2844358.1"/>
    </source>
</evidence>
<dbReference type="SUPFAM" id="SSF54001">
    <property type="entry name" value="Cysteine proteinases"/>
    <property type="match status" value="1"/>
</dbReference>
<dbReference type="RefSeq" id="WP_185788035.1">
    <property type="nucleotide sequence ID" value="NZ_JACLCP010000001.1"/>
</dbReference>
<sequence length="337" mass="39362">MKLLPFIVLLLFSGQLIAQISDFEDISFKKADSIAHSHKGEDLANLPELSYKLTSNLDTDVERFRSIYRWVCANIKNDYSSYLKNNHRRQRFKNDSLKFNAWNTKFRQQLFTKLLKKKRTICTGYAYLVKALSDLANIECDIVQGYGRVSTTNVERLTIPNHSWNVVKLNNKWYLCDPTWASGIPNPETNRFTFQYNDGFFLTNPKLFAVNHFPIESKWWLLKGDLPTFDDFLNAPVLYGKAYSNLETHDAPKQMHHTLKINENIVFLYKLKTHIKKEDVELLIDNGSTRRKIKPKSVLVNNNQLTLEHQFDSSGHYDVHLYLKDDLICTYVIQVNN</sequence>
<dbReference type="InterPro" id="IPR052557">
    <property type="entry name" value="CAP/Cytokinesis_protein"/>
</dbReference>
<comment type="caution">
    <text evidence="3">The sequence shown here is derived from an EMBL/GenBank/DDBJ whole genome shotgun (WGS) entry which is preliminary data.</text>
</comment>
<dbReference type="Pfam" id="PF01841">
    <property type="entry name" value="Transglut_core"/>
    <property type="match status" value="1"/>
</dbReference>
<proteinExistence type="predicted"/>
<dbReference type="PANTHER" id="PTHR46333:SF2">
    <property type="entry name" value="CYTOKINESIS PROTEIN 3"/>
    <property type="match status" value="1"/>
</dbReference>